<dbReference type="SUPFAM" id="SSF52113">
    <property type="entry name" value="BRCT domain"/>
    <property type="match status" value="1"/>
</dbReference>
<evidence type="ECO:0000259" key="1">
    <source>
        <dbReference type="PROSITE" id="PS50172"/>
    </source>
</evidence>
<evidence type="ECO:0000313" key="4">
    <source>
        <dbReference type="Proteomes" id="UP000199289"/>
    </source>
</evidence>
<organism evidence="3 4">
    <name type="scientific">Halopelagius longus</name>
    <dbReference type="NCBI Taxonomy" id="1236180"/>
    <lineage>
        <taxon>Archaea</taxon>
        <taxon>Methanobacteriati</taxon>
        <taxon>Methanobacteriota</taxon>
        <taxon>Stenosarchaea group</taxon>
        <taxon>Halobacteria</taxon>
        <taxon>Halobacteriales</taxon>
        <taxon>Haloferacaceae</taxon>
    </lineage>
</organism>
<reference evidence="2 5" key="3">
    <citation type="submission" date="2018-07" db="EMBL/GenBank/DDBJ databases">
        <title>Genome sequence of extremly halophilic archaeon Halopelagius longus strain BC12-B1.</title>
        <authorList>
            <person name="Zhang X."/>
        </authorList>
    </citation>
    <scope>NUCLEOTIDE SEQUENCE [LARGE SCALE GENOMIC DNA]</scope>
    <source>
        <strain evidence="2 5">BC12-B1</strain>
    </source>
</reference>
<dbReference type="Gene3D" id="3.40.50.10190">
    <property type="entry name" value="BRCT domain"/>
    <property type="match status" value="1"/>
</dbReference>
<evidence type="ECO:0000313" key="3">
    <source>
        <dbReference type="EMBL" id="SDQ04678.1"/>
    </source>
</evidence>
<dbReference type="InterPro" id="IPR036420">
    <property type="entry name" value="BRCT_dom_sf"/>
</dbReference>
<gene>
    <name evidence="2" type="ORF">DWB78_09785</name>
    <name evidence="3" type="ORF">SAMN05216278_0060</name>
</gene>
<evidence type="ECO:0000313" key="2">
    <source>
        <dbReference type="EMBL" id="RDI71989.1"/>
    </source>
</evidence>
<reference evidence="4" key="1">
    <citation type="submission" date="2016-10" db="EMBL/GenBank/DDBJ databases">
        <authorList>
            <person name="Varghese N."/>
            <person name="Submissions S."/>
        </authorList>
    </citation>
    <scope>NUCLEOTIDE SEQUENCE [LARGE SCALE GENOMIC DNA]</scope>
    <source>
        <strain evidence="4">CGMCC 1.12397</strain>
    </source>
</reference>
<name>A0A1H0XP19_9EURY</name>
<keyword evidence="5" id="KW-1185">Reference proteome</keyword>
<dbReference type="EMBL" id="FNKQ01000001">
    <property type="protein sequence ID" value="SDQ04678.1"/>
    <property type="molecule type" value="Genomic_DNA"/>
</dbReference>
<dbReference type="Proteomes" id="UP000199289">
    <property type="component" value="Unassembled WGS sequence"/>
</dbReference>
<sequence>MPSTEIPDDVGGADFRNASDLDGCKVVCTGRLEEVTRADFKEIVESYGGKVTNNISQKTDVLVVGDNPGTEKIEFLQEHETPTLTEHGFYSLFPERFKHVDGVLDESGGQSTLPKGAEERVQIELSPLALHLAEATAEEQGEDLSGLCNRSTRNLLKGVIDGDHPSIETPENAEVVEVTLPEGLFAMVETAVETTPEAETVETFVAEAVKRKIGFKSGETQEVKLELPQSAVTLLQKVSQDEEQDMEAVAEKMLLSGLRLQLESP</sequence>
<dbReference type="EMBL" id="QQST01000001">
    <property type="protein sequence ID" value="RDI71989.1"/>
    <property type="molecule type" value="Genomic_DNA"/>
</dbReference>
<protein>
    <submittedName>
        <fullName evidence="3">BRCA1 C Terminus (BRCT) domain-containing protein</fullName>
    </submittedName>
</protein>
<dbReference type="SMART" id="SM00292">
    <property type="entry name" value="BRCT"/>
    <property type="match status" value="1"/>
</dbReference>
<evidence type="ECO:0000313" key="5">
    <source>
        <dbReference type="Proteomes" id="UP000255421"/>
    </source>
</evidence>
<dbReference type="PROSITE" id="PS50172">
    <property type="entry name" value="BRCT"/>
    <property type="match status" value="1"/>
</dbReference>
<proteinExistence type="predicted"/>
<dbReference type="InterPro" id="IPR001357">
    <property type="entry name" value="BRCT_dom"/>
</dbReference>
<dbReference type="AlphaFoldDB" id="A0A1H0XP19"/>
<dbReference type="Pfam" id="PF00533">
    <property type="entry name" value="BRCT"/>
    <property type="match status" value="1"/>
</dbReference>
<feature type="domain" description="BRCT" evidence="1">
    <location>
        <begin position="16"/>
        <end position="78"/>
    </location>
</feature>
<reference evidence="3" key="2">
    <citation type="submission" date="2016-10" db="EMBL/GenBank/DDBJ databases">
        <authorList>
            <person name="de Groot N.N."/>
        </authorList>
    </citation>
    <scope>NUCLEOTIDE SEQUENCE [LARGE SCALE GENOMIC DNA]</scope>
    <source>
        <strain evidence="3">CGMCC 1.12397</strain>
    </source>
</reference>
<accession>A0A1H0XP19</accession>
<dbReference type="Proteomes" id="UP000255421">
    <property type="component" value="Unassembled WGS sequence"/>
</dbReference>
<dbReference type="OrthoDB" id="213206at2157"/>
<dbReference type="RefSeq" id="WP_092531365.1">
    <property type="nucleotide sequence ID" value="NZ_FNKQ01000001.1"/>
</dbReference>